<reference evidence="2" key="1">
    <citation type="submission" date="2011-10" db="EMBL/GenBank/DDBJ databases">
        <title>The Genome Sequence of Fusarium oxysporum HDV247.</title>
        <authorList>
            <consortium name="The Broad Institute Genome Sequencing Platform"/>
            <person name="Ma L.-J."/>
            <person name="Gale L.R."/>
            <person name="Schwartz D.C."/>
            <person name="Zhou S."/>
            <person name="Corby-Kistler H."/>
            <person name="Young S.K."/>
            <person name="Zeng Q."/>
            <person name="Gargeya S."/>
            <person name="Fitzgerald M."/>
            <person name="Haas B."/>
            <person name="Abouelleil A."/>
            <person name="Alvarado L."/>
            <person name="Arachchi H.M."/>
            <person name="Berlin A."/>
            <person name="Brown A."/>
            <person name="Chapman S.B."/>
            <person name="Chen Z."/>
            <person name="Dunbar C."/>
            <person name="Freedman E."/>
            <person name="Gearin G."/>
            <person name="Goldberg J."/>
            <person name="Griggs A."/>
            <person name="Gujja S."/>
            <person name="Heiman D."/>
            <person name="Howarth C."/>
            <person name="Larson L."/>
            <person name="Lui A."/>
            <person name="MacDonald P.J.P."/>
            <person name="Montmayeur A."/>
            <person name="Murphy C."/>
            <person name="Neiman D."/>
            <person name="Pearson M."/>
            <person name="Priest M."/>
            <person name="Roberts A."/>
            <person name="Saif S."/>
            <person name="Shea T."/>
            <person name="Shenoy N."/>
            <person name="Sisk P."/>
            <person name="Stolte C."/>
            <person name="Sykes S."/>
            <person name="Wortman J."/>
            <person name="Nusbaum C."/>
            <person name="Birren B."/>
        </authorList>
    </citation>
    <scope>NUCLEOTIDE SEQUENCE [LARGE SCALE GENOMIC DNA]</scope>
    <source>
        <strain evidence="2">HDV247</strain>
    </source>
</reference>
<protein>
    <submittedName>
        <fullName evidence="2">Uncharacterized protein</fullName>
    </submittedName>
</protein>
<dbReference type="EMBL" id="JH651129">
    <property type="protein sequence ID" value="EXA29297.1"/>
    <property type="molecule type" value="Genomic_DNA"/>
</dbReference>
<evidence type="ECO:0000256" key="1">
    <source>
        <dbReference type="SAM" id="MobiDB-lite"/>
    </source>
</evidence>
<dbReference type="HOGENOM" id="CLU_729657_0_0_1"/>
<reference evidence="2" key="2">
    <citation type="submission" date="2012-05" db="EMBL/GenBank/DDBJ databases">
        <title>Annotation of the Genome Sequence of Fusarium oxysporum HDV247.</title>
        <authorList>
            <consortium name="The Broad Institute Genomics Platform"/>
            <person name="Ma L.-J."/>
            <person name="Corby-Kistler H."/>
            <person name="Broz K."/>
            <person name="Gale L.R."/>
            <person name="Jonkers W."/>
            <person name="O'Donnell K."/>
            <person name="Ploetz R."/>
            <person name="Steinberg C."/>
            <person name="Schwartz D.C."/>
            <person name="VanEtten H."/>
            <person name="Zhou S."/>
            <person name="Young S.K."/>
            <person name="Zeng Q."/>
            <person name="Gargeya S."/>
            <person name="Fitzgerald M."/>
            <person name="Abouelleil A."/>
            <person name="Alvarado L."/>
            <person name="Chapman S.B."/>
            <person name="Gainer-Dewar J."/>
            <person name="Goldberg J."/>
            <person name="Griggs A."/>
            <person name="Gujja S."/>
            <person name="Hansen M."/>
            <person name="Howarth C."/>
            <person name="Imamovic A."/>
            <person name="Ireland A."/>
            <person name="Larimer J."/>
            <person name="McCowan C."/>
            <person name="Murphy C."/>
            <person name="Pearson M."/>
            <person name="Poon T.W."/>
            <person name="Priest M."/>
            <person name="Roberts A."/>
            <person name="Saif S."/>
            <person name="Shea T."/>
            <person name="Sykes S."/>
            <person name="Wortman J."/>
            <person name="Nusbaum C."/>
            <person name="Birren B."/>
        </authorList>
    </citation>
    <scope>NUCLEOTIDE SEQUENCE</scope>
    <source>
        <strain evidence="2">HDV247</strain>
    </source>
</reference>
<feature type="region of interest" description="Disordered" evidence="1">
    <location>
        <begin position="45"/>
        <end position="86"/>
    </location>
</feature>
<feature type="compositionally biased region" description="Basic and acidic residues" evidence="1">
    <location>
        <begin position="309"/>
        <end position="318"/>
    </location>
</feature>
<feature type="region of interest" description="Disordered" evidence="1">
    <location>
        <begin position="299"/>
        <end position="379"/>
    </location>
</feature>
<gene>
    <name evidence="2" type="ORF">FOVG_19206</name>
</gene>
<name>W9NH25_FUSOX</name>
<organism evidence="2">
    <name type="scientific">Fusarium oxysporum f. sp. pisi HDV247</name>
    <dbReference type="NCBI Taxonomy" id="1080344"/>
    <lineage>
        <taxon>Eukaryota</taxon>
        <taxon>Fungi</taxon>
        <taxon>Dikarya</taxon>
        <taxon>Ascomycota</taxon>
        <taxon>Pezizomycotina</taxon>
        <taxon>Sordariomycetes</taxon>
        <taxon>Hypocreomycetidae</taxon>
        <taxon>Hypocreales</taxon>
        <taxon>Nectriaceae</taxon>
        <taxon>Fusarium</taxon>
        <taxon>Fusarium oxysporum species complex</taxon>
    </lineage>
</organism>
<dbReference type="Proteomes" id="UP000030751">
    <property type="component" value="Unassembled WGS sequence"/>
</dbReference>
<feature type="compositionally biased region" description="Polar residues" evidence="1">
    <location>
        <begin position="319"/>
        <end position="343"/>
    </location>
</feature>
<sequence length="379" mass="42809">MDPNARDRLTGIRFKRKQLRFLEAIWNHDLLSDHNVHSPRLRLATPGTEQSSLGGFSHRRLSHNYSEDEREDDNEESVTESSEEDSKRSTNREFVVVRFLPAELGQTLCQYLVFIPPFVDLLDRQCHLGFSEQGRSSPLLFRVRAISGPKPWPPGRLTTILKSATSKLWNKPVNSQLFRQLCIGITEKHVREIHQPFNRFDDVSENADRNVIFAWQSGHRPLQRATTYGLDGAFPTALQPQLLESYEWASTCWHEFLHLPSKTIPPTTPDAANTLPLGQHHQPRQEGCTLGSTSALLVSKQRTPQSANRPHEPVDVRNGRSSPTSSLCGPESTLPSLPIQPSSSDDDNGPERMMGSIQQRTGSTQQRTYHCSPIRSTPQ</sequence>
<dbReference type="AlphaFoldDB" id="W9NH25"/>
<feature type="compositionally biased region" description="Polar residues" evidence="1">
    <location>
        <begin position="356"/>
        <end position="379"/>
    </location>
</feature>
<proteinExistence type="predicted"/>
<evidence type="ECO:0000313" key="2">
    <source>
        <dbReference type="EMBL" id="EXA29297.1"/>
    </source>
</evidence>
<feature type="compositionally biased region" description="Acidic residues" evidence="1">
    <location>
        <begin position="68"/>
        <end position="83"/>
    </location>
</feature>
<feature type="compositionally biased region" description="Polar residues" evidence="1">
    <location>
        <begin position="299"/>
        <end position="308"/>
    </location>
</feature>
<dbReference type="OrthoDB" id="4904114at2759"/>
<feature type="region of interest" description="Disordered" evidence="1">
    <location>
        <begin position="264"/>
        <end position="287"/>
    </location>
</feature>
<accession>W9NH25</accession>